<feature type="transmembrane region" description="Helical" evidence="1">
    <location>
        <begin position="261"/>
        <end position="281"/>
    </location>
</feature>
<feature type="transmembrane region" description="Helical" evidence="1">
    <location>
        <begin position="221"/>
        <end position="249"/>
    </location>
</feature>
<feature type="transmembrane region" description="Helical" evidence="1">
    <location>
        <begin position="417"/>
        <end position="437"/>
    </location>
</feature>
<evidence type="ECO:0000256" key="1">
    <source>
        <dbReference type="SAM" id="Phobius"/>
    </source>
</evidence>
<feature type="transmembrane region" description="Helical" evidence="1">
    <location>
        <begin position="443"/>
        <end position="462"/>
    </location>
</feature>
<dbReference type="AlphaFoldDB" id="A0A396SH04"/>
<accession>A0A396SH04</accession>
<feature type="transmembrane region" description="Helical" evidence="1">
    <location>
        <begin position="72"/>
        <end position="89"/>
    </location>
</feature>
<feature type="transmembrane region" description="Helical" evidence="1">
    <location>
        <begin position="193"/>
        <end position="214"/>
    </location>
</feature>
<gene>
    <name evidence="2" type="ORF">D1B33_01550</name>
</gene>
<protein>
    <submittedName>
        <fullName evidence="2">Oligosaccharide repeat unit polymerase</fullName>
    </submittedName>
</protein>
<keyword evidence="1" id="KW-1133">Transmembrane helix</keyword>
<feature type="transmembrane region" description="Helical" evidence="1">
    <location>
        <begin position="154"/>
        <end position="173"/>
    </location>
</feature>
<dbReference type="NCBIfam" id="TIGR04370">
    <property type="entry name" value="glyco_rpt_poly"/>
    <property type="match status" value="1"/>
</dbReference>
<dbReference type="Proteomes" id="UP000265692">
    <property type="component" value="Unassembled WGS sequence"/>
</dbReference>
<evidence type="ECO:0000313" key="2">
    <source>
        <dbReference type="EMBL" id="RHW39558.1"/>
    </source>
</evidence>
<keyword evidence="1" id="KW-0812">Transmembrane</keyword>
<feature type="transmembrane region" description="Helical" evidence="1">
    <location>
        <begin position="20"/>
        <end position="41"/>
    </location>
</feature>
<feature type="transmembrane region" description="Helical" evidence="1">
    <location>
        <begin position="47"/>
        <end position="65"/>
    </location>
</feature>
<name>A0A396SH04_9BACL</name>
<feature type="transmembrane region" description="Helical" evidence="1">
    <location>
        <begin position="109"/>
        <end position="133"/>
    </location>
</feature>
<comment type="caution">
    <text evidence="2">The sequence shown here is derived from an EMBL/GenBank/DDBJ whole genome shotgun (WGS) entry which is preliminary data.</text>
</comment>
<organism evidence="2 3">
    <name type="scientific">Ureibacillus yapensis</name>
    <dbReference type="NCBI Taxonomy" id="2304605"/>
    <lineage>
        <taxon>Bacteria</taxon>
        <taxon>Bacillati</taxon>
        <taxon>Bacillota</taxon>
        <taxon>Bacilli</taxon>
        <taxon>Bacillales</taxon>
        <taxon>Caryophanaceae</taxon>
        <taxon>Ureibacillus</taxon>
    </lineage>
</organism>
<feature type="transmembrane region" description="Helical" evidence="1">
    <location>
        <begin position="375"/>
        <end position="397"/>
    </location>
</feature>
<dbReference type="RefSeq" id="WP_118874570.1">
    <property type="nucleotide sequence ID" value="NZ_QWEI01000001.1"/>
</dbReference>
<reference evidence="2 3" key="1">
    <citation type="submission" date="2018-08" db="EMBL/GenBank/DDBJ databases">
        <title>Lysinibacillus sp. YLB-03 draft genome sequence.</title>
        <authorList>
            <person name="Yu L."/>
        </authorList>
    </citation>
    <scope>NUCLEOTIDE SEQUENCE [LARGE SCALE GENOMIC DNA]</scope>
    <source>
        <strain evidence="2 3">YLB-03</strain>
    </source>
</reference>
<keyword evidence="1" id="KW-0472">Membrane</keyword>
<evidence type="ECO:0000313" key="3">
    <source>
        <dbReference type="Proteomes" id="UP000265692"/>
    </source>
</evidence>
<proteinExistence type="predicted"/>
<keyword evidence="3" id="KW-1185">Reference proteome</keyword>
<dbReference type="OrthoDB" id="2085807at2"/>
<dbReference type="EMBL" id="QWEI01000001">
    <property type="protein sequence ID" value="RHW39558.1"/>
    <property type="molecule type" value="Genomic_DNA"/>
</dbReference>
<sequence>MMRSNHIHSNLLNTDINYFYQRVISFVVVCLLLNIDIMYIYDFELSYITLMFMILVPIIIVPLFFSRDLMHPFNIIFMSSQFLFVYNMIDLNANKGYLRYGSLPSDYYNTAFAFAILVIIIWYLSMYLGYFYASNQRSSKNLDMRMVELNNPKLIAFMLFLITIIGFIFTIYLKGGISGMILALSGRTEAYSGLHYMIKIVGLGAISALILLGCGYKKLSFILIILTFILLSLFGGRGAAFFGSIFPYFVYYHYRINKIKFIHLIPIGIIAIFFGIALGNYRLYQEARISIGGIHDILSKIAHSTQGGEILPSLIGSLINGNIDYARGSTLINIIYAPIPSSLWANKPLIDESGIVGHALMGSSVWGLPPRPYGLAFFNFGFIGVLIIGCLTGIIIYKMYQTFVIKNNNTSRYNVGLIFYVLTIIAFYNVVATSAQIDIIWNIGVFIFIKILDQFFCILGWGKKKVV</sequence>